<dbReference type="CDD" id="cd02440">
    <property type="entry name" value="AdoMet_MTases"/>
    <property type="match status" value="1"/>
</dbReference>
<dbReference type="NCBIfam" id="NF010549">
    <property type="entry name" value="PRK13942.1"/>
    <property type="match status" value="1"/>
</dbReference>
<dbReference type="AlphaFoldDB" id="A0A1Y3GDQ5"/>
<evidence type="ECO:0000256" key="1">
    <source>
        <dbReference type="ARBA" id="ARBA00004496"/>
    </source>
</evidence>
<comment type="catalytic activity">
    <reaction evidence="8 9">
        <text>[protein]-L-isoaspartate + S-adenosyl-L-methionine = [protein]-L-isoaspartate alpha-methyl ester + S-adenosyl-L-homocysteine</text>
        <dbReference type="Rhea" id="RHEA:12705"/>
        <dbReference type="Rhea" id="RHEA-COMP:12143"/>
        <dbReference type="Rhea" id="RHEA-COMP:12144"/>
        <dbReference type="ChEBI" id="CHEBI:57856"/>
        <dbReference type="ChEBI" id="CHEBI:59789"/>
        <dbReference type="ChEBI" id="CHEBI:90596"/>
        <dbReference type="ChEBI" id="CHEBI:90598"/>
        <dbReference type="EC" id="2.1.1.77"/>
    </reaction>
</comment>
<dbReference type="FunFam" id="3.40.50.150:FF:000010">
    <property type="entry name" value="Protein-L-isoaspartate O-methyltransferase"/>
    <property type="match status" value="1"/>
</dbReference>
<dbReference type="EMBL" id="MRZU01000002">
    <property type="protein sequence ID" value="OUJ19390.1"/>
    <property type="molecule type" value="Genomic_DNA"/>
</dbReference>
<sequence>MSMEERREKLVERLVEKGHITDEKVIRALKTVPRHEFVPKDRKRSSYNDRPLPIGEGQTISAPHMVGILVEKLDLNGDELVLEIGGGSGYNAAVVAELLEDGRVISIERIDELADKARENLEKTGYIDKVSLVVGDGSKGYGEEAPYDRIFLTAGAPALPKPLVEQLKDGGIIVAPVGDMRSQILVVGKKRGNELIQEEWGRCAFVPLIGKHGFKQ</sequence>
<evidence type="ECO:0000256" key="4">
    <source>
        <dbReference type="ARBA" id="ARBA00022603"/>
    </source>
</evidence>
<accession>A0A1Y3GDQ5</accession>
<dbReference type="GO" id="GO:0030091">
    <property type="term" value="P:protein repair"/>
    <property type="evidence" value="ECO:0007669"/>
    <property type="project" value="UniProtKB-UniRule"/>
</dbReference>
<dbReference type="InterPro" id="IPR000682">
    <property type="entry name" value="PCMT"/>
</dbReference>
<dbReference type="HAMAP" id="MF_00090">
    <property type="entry name" value="PIMT"/>
    <property type="match status" value="1"/>
</dbReference>
<dbReference type="NCBIfam" id="NF001453">
    <property type="entry name" value="PRK00312.1"/>
    <property type="match status" value="1"/>
</dbReference>
<dbReference type="GO" id="GO:0005737">
    <property type="term" value="C:cytoplasm"/>
    <property type="evidence" value="ECO:0007669"/>
    <property type="project" value="UniProtKB-SubCell"/>
</dbReference>
<evidence type="ECO:0000256" key="5">
    <source>
        <dbReference type="ARBA" id="ARBA00022679"/>
    </source>
</evidence>
<evidence type="ECO:0000256" key="2">
    <source>
        <dbReference type="ARBA" id="ARBA00005369"/>
    </source>
</evidence>
<dbReference type="Proteomes" id="UP000195137">
    <property type="component" value="Unassembled WGS sequence"/>
</dbReference>
<dbReference type="GO" id="GO:0032259">
    <property type="term" value="P:methylation"/>
    <property type="evidence" value="ECO:0007669"/>
    <property type="project" value="UniProtKB-KW"/>
</dbReference>
<comment type="similarity">
    <text evidence="2 9">Belongs to the methyltransferase superfamily. L-isoaspartyl/D-aspartyl protein methyltransferase family.</text>
</comment>
<keyword evidence="4 9" id="KW-0489">Methyltransferase</keyword>
<evidence type="ECO:0000256" key="9">
    <source>
        <dbReference type="HAMAP-Rule" id="MF_00090"/>
    </source>
</evidence>
<evidence type="ECO:0000256" key="6">
    <source>
        <dbReference type="ARBA" id="ARBA00022691"/>
    </source>
</evidence>
<proteinExistence type="inferred from homology"/>
<dbReference type="Gene3D" id="3.40.50.150">
    <property type="entry name" value="Vaccinia Virus protein VP39"/>
    <property type="match status" value="1"/>
</dbReference>
<comment type="subcellular location">
    <subcellularLocation>
        <location evidence="1 9">Cytoplasm</location>
    </subcellularLocation>
</comment>
<evidence type="ECO:0000256" key="8">
    <source>
        <dbReference type="ARBA" id="ARBA00029295"/>
    </source>
</evidence>
<keyword evidence="11" id="KW-1185">Reference proteome</keyword>
<gene>
    <name evidence="9" type="primary">pcm</name>
    <name evidence="10" type="ORF">AMET1_0059</name>
</gene>
<dbReference type="PANTHER" id="PTHR11579:SF0">
    <property type="entry name" value="PROTEIN-L-ISOASPARTATE(D-ASPARTATE) O-METHYLTRANSFERASE"/>
    <property type="match status" value="1"/>
</dbReference>
<keyword evidence="5 9" id="KW-0808">Transferase</keyword>
<protein>
    <recommendedName>
        <fullName evidence="9">Protein-L-isoaspartate O-methyltransferase</fullName>
        <ecNumber evidence="9">2.1.1.77</ecNumber>
    </recommendedName>
    <alternativeName>
        <fullName evidence="9">L-isoaspartyl protein carboxyl methyltransferase</fullName>
    </alternativeName>
    <alternativeName>
        <fullName evidence="9">Protein L-isoaspartyl methyltransferase</fullName>
    </alternativeName>
    <alternativeName>
        <fullName evidence="9">Protein-beta-aspartate methyltransferase</fullName>
        <shortName evidence="9">PIMT</shortName>
    </alternativeName>
</protein>
<dbReference type="PANTHER" id="PTHR11579">
    <property type="entry name" value="PROTEIN-L-ISOASPARTATE O-METHYLTRANSFERASE"/>
    <property type="match status" value="1"/>
</dbReference>
<name>A0A1Y3GDQ5_9EURY</name>
<dbReference type="EC" id="2.1.1.77" evidence="9"/>
<evidence type="ECO:0000313" key="11">
    <source>
        <dbReference type="Proteomes" id="UP000195137"/>
    </source>
</evidence>
<feature type="active site" evidence="9">
    <location>
        <position position="61"/>
    </location>
</feature>
<evidence type="ECO:0000256" key="3">
    <source>
        <dbReference type="ARBA" id="ARBA00022490"/>
    </source>
</evidence>
<dbReference type="PROSITE" id="PS01279">
    <property type="entry name" value="PCMT"/>
    <property type="match status" value="1"/>
</dbReference>
<keyword evidence="6 9" id="KW-0949">S-adenosyl-L-methionine</keyword>
<evidence type="ECO:0000256" key="7">
    <source>
        <dbReference type="ARBA" id="ARBA00025330"/>
    </source>
</evidence>
<dbReference type="GO" id="GO:0004719">
    <property type="term" value="F:protein-L-isoaspartate (D-aspartate) O-methyltransferase activity"/>
    <property type="evidence" value="ECO:0007669"/>
    <property type="project" value="UniProtKB-UniRule"/>
</dbReference>
<comment type="caution">
    <text evidence="10">The sequence shown here is derived from an EMBL/GenBank/DDBJ whole genome shotgun (WGS) entry which is preliminary data.</text>
</comment>
<evidence type="ECO:0000313" key="10">
    <source>
        <dbReference type="EMBL" id="OUJ19390.1"/>
    </source>
</evidence>
<dbReference type="SUPFAM" id="SSF53335">
    <property type="entry name" value="S-adenosyl-L-methionine-dependent methyltransferases"/>
    <property type="match status" value="1"/>
</dbReference>
<reference evidence="10 11" key="1">
    <citation type="submission" date="2016-12" db="EMBL/GenBank/DDBJ databases">
        <title>Discovery of methanogenic haloarchaea.</title>
        <authorList>
            <person name="Sorokin D.Y."/>
            <person name="Makarova K.S."/>
            <person name="Abbas B."/>
            <person name="Ferrer M."/>
            <person name="Golyshin P.N."/>
        </authorList>
    </citation>
    <scope>NUCLEOTIDE SEQUENCE [LARGE SCALE GENOMIC DNA]</scope>
    <source>
        <strain evidence="10">AMET1</strain>
    </source>
</reference>
<keyword evidence="3 9" id="KW-0963">Cytoplasm</keyword>
<dbReference type="InterPro" id="IPR029063">
    <property type="entry name" value="SAM-dependent_MTases_sf"/>
</dbReference>
<comment type="function">
    <text evidence="7 9">Catalyzes the methyl esterification of L-isoaspartyl residues in peptides and proteins that result from spontaneous decomposition of normal L-aspartyl and L-asparaginyl residues. It plays a role in the repair and/or degradation of damaged proteins.</text>
</comment>
<dbReference type="Pfam" id="PF01135">
    <property type="entry name" value="PCMT"/>
    <property type="match status" value="1"/>
</dbReference>
<dbReference type="NCBIfam" id="TIGR00080">
    <property type="entry name" value="pimt"/>
    <property type="match status" value="1"/>
</dbReference>
<organism evidence="10 11">
    <name type="scientific">Methanonatronarchaeum thermophilum</name>
    <dbReference type="NCBI Taxonomy" id="1927129"/>
    <lineage>
        <taxon>Archaea</taxon>
        <taxon>Methanobacteriati</taxon>
        <taxon>Methanobacteriota</taxon>
        <taxon>Methanonatronarchaeia</taxon>
        <taxon>Methanonatronarchaeales</taxon>
        <taxon>Methanonatronarchaeaceae</taxon>
        <taxon>Methanonatronarchaeum</taxon>
    </lineage>
</organism>